<comment type="similarity">
    <text evidence="2">Belongs to the CND3 (condensin subunit 3) family.</text>
</comment>
<keyword evidence="5" id="KW-0498">Mitosis</keyword>
<dbReference type="OrthoDB" id="27187at2759"/>
<sequence length="1014" mass="116717">MDTSKEAADDVNMRIFHSIADVFQKAQSTYAGHRKHVAVLKKIQAKAIDRGYESAFNYWFSMLVTKILPLRKSEPVGNRLVKLVAAFVASLDRELEIAKNNKNEELDPEHSEIYSRFVDHFVRHILRGIESKDKNVRYRVVQLLAAIMDNIGEIDESLYNLLTWSLNKRIYDKEPNVRIQAVFCLTKFQEDDEKEIREQDDPEDAIHKLMSLIQNDPSAEVRRASMLNLVDMRMTRPYILERARDVNLVNRRLVYSRILKQMNGQCFEKIDFKIMDQLINWGLNDREESVRKACSKLLSYDWLNMLGGDLIEFLEKLNVTKSLVADRAMDCLFKTRDDIIPKLKFPQNIWKEFTVETVFLLRCFYIYCVDNNLHETIESNFPEASRLADSLNSYLQKILIREEKNKLSDLERSHVEFILEQLLTIAKEYDYSDEVGRRSMLTVVRNMLGIFELPESLIEIGLQVLKSLSINDSDFVTMAIEIINDIRDDDIERQEKEQEEGETHQTEDGNHGNDDDDDDDDDDAAMESFQQSVENLVNNGVTTREELVKNLKPPRKARPETVVVCLTRSSHMLKLVNMSLEQNILITSLIDSLIMPAVRNTEPRIRELGVRNLGLCCLLDVQLAAESMYILGMCVSKGNESLKKISLQVIVDVFSVHGSRVVDGEGKVDSISLHKIFYRVLKNDDLPDCQVVAAEGLCKLFLADVFTDDDLFETLVLSYFSPANCNNEPLIQAFAFCIPVYCFSHSQHQERMARIAADALLRLCILWEDLQEDEDEVVDRDAMLKPSVIFQQLLHWTDPRKLINRSDEEARKDNVQLIFLLDLSKAFSKIERKDIKKMLLTNINAAFVSSGYDYKLLKELGEHLDHIVENANLDAVSLNSLQKFIMTLDKVKEEACEKSNVTKGELDSSDEQYSQILESSIHATNHVENESDEDSISEKKENVVSKNPDEVNESEVLSRKKRTRSEREEDSNVEKSNDWKVDSFSRDMPVESQSKTTNLPHSFEDSDVDMLSDT</sequence>
<keyword evidence="4" id="KW-0132">Cell division</keyword>
<comment type="caution">
    <text evidence="10">The sequence shown here is derived from an EMBL/GenBank/DDBJ whole genome shotgun (WGS) entry which is preliminary data.</text>
</comment>
<feature type="region of interest" description="Disordered" evidence="8">
    <location>
        <begin position="923"/>
        <end position="1014"/>
    </location>
</feature>
<dbReference type="GO" id="GO:0007076">
    <property type="term" value="P:mitotic chromosome condensation"/>
    <property type="evidence" value="ECO:0007669"/>
    <property type="project" value="InterPro"/>
</dbReference>
<dbReference type="GO" id="GO:0051301">
    <property type="term" value="P:cell division"/>
    <property type="evidence" value="ECO:0007669"/>
    <property type="project" value="UniProtKB-KW"/>
</dbReference>
<dbReference type="SUPFAM" id="SSF48371">
    <property type="entry name" value="ARM repeat"/>
    <property type="match status" value="1"/>
</dbReference>
<feature type="region of interest" description="Disordered" evidence="8">
    <location>
        <begin position="494"/>
        <end position="524"/>
    </location>
</feature>
<dbReference type="Proteomes" id="UP000301737">
    <property type="component" value="Unassembled WGS sequence"/>
</dbReference>
<dbReference type="GO" id="GO:0000796">
    <property type="term" value="C:condensin complex"/>
    <property type="evidence" value="ECO:0007669"/>
    <property type="project" value="InterPro"/>
</dbReference>
<dbReference type="AlphaFoldDB" id="A0A4C2E3A2"/>
<gene>
    <name evidence="10" type="primary">YCG1</name>
    <name evidence="10" type="ORF">ZYGM_000844</name>
</gene>
<feature type="compositionally biased region" description="Acidic residues" evidence="8">
    <location>
        <begin position="1005"/>
        <end position="1014"/>
    </location>
</feature>
<keyword evidence="7" id="KW-0131">Cell cycle</keyword>
<proteinExistence type="inferred from homology"/>
<evidence type="ECO:0000256" key="6">
    <source>
        <dbReference type="ARBA" id="ARBA00023067"/>
    </source>
</evidence>
<evidence type="ECO:0000256" key="3">
    <source>
        <dbReference type="ARBA" id="ARBA00022454"/>
    </source>
</evidence>
<dbReference type="Gene3D" id="1.25.10.10">
    <property type="entry name" value="Leucine-rich Repeat Variant"/>
    <property type="match status" value="1"/>
</dbReference>
<dbReference type="PANTHER" id="PTHR14418:SF5">
    <property type="entry name" value="CONDENSIN COMPLEX SUBUNIT 3"/>
    <property type="match status" value="1"/>
</dbReference>
<dbReference type="Pfam" id="PF12719">
    <property type="entry name" value="Cnd3"/>
    <property type="match status" value="1"/>
</dbReference>
<accession>A0A4C2E3A2</accession>
<feature type="compositionally biased region" description="Basic and acidic residues" evidence="8">
    <location>
        <begin position="494"/>
        <end position="513"/>
    </location>
</feature>
<reference evidence="10 11" key="1">
    <citation type="submission" date="2019-01" db="EMBL/GenBank/DDBJ databases">
        <title>Draft Genome Sequencing of Zygosaccharomyces mellis Ca-7.</title>
        <authorList>
            <person name="Shiwa Y."/>
            <person name="Kanesaki Y."/>
            <person name="Ishige T."/>
            <person name="Mura K."/>
            <person name="Hori T."/>
            <person name="Tamura T."/>
        </authorList>
    </citation>
    <scope>NUCLEOTIDE SEQUENCE [LARGE SCALE GENOMIC DNA]</scope>
    <source>
        <strain evidence="10 11">Ca-7</strain>
    </source>
</reference>
<keyword evidence="6" id="KW-0226">DNA condensation</keyword>
<dbReference type="GO" id="GO:0000793">
    <property type="term" value="C:condensed chromosome"/>
    <property type="evidence" value="ECO:0007669"/>
    <property type="project" value="TreeGrafter"/>
</dbReference>
<evidence type="ECO:0000313" key="11">
    <source>
        <dbReference type="Proteomes" id="UP000301737"/>
    </source>
</evidence>
<evidence type="ECO:0000256" key="8">
    <source>
        <dbReference type="SAM" id="MobiDB-lite"/>
    </source>
</evidence>
<feature type="compositionally biased region" description="Basic and acidic residues" evidence="8">
    <location>
        <begin position="936"/>
        <end position="949"/>
    </location>
</feature>
<feature type="compositionally biased region" description="Polar residues" evidence="8">
    <location>
        <begin position="991"/>
        <end position="1000"/>
    </location>
</feature>
<evidence type="ECO:0000256" key="5">
    <source>
        <dbReference type="ARBA" id="ARBA00022776"/>
    </source>
</evidence>
<evidence type="ECO:0000256" key="4">
    <source>
        <dbReference type="ARBA" id="ARBA00022618"/>
    </source>
</evidence>
<evidence type="ECO:0000313" key="10">
    <source>
        <dbReference type="EMBL" id="GCE97786.1"/>
    </source>
</evidence>
<dbReference type="PANTHER" id="PTHR14418">
    <property type="entry name" value="CONDENSIN COMPLEX SUBUNIT 3-RELATED"/>
    <property type="match status" value="1"/>
</dbReference>
<evidence type="ECO:0000256" key="1">
    <source>
        <dbReference type="ARBA" id="ARBA00004286"/>
    </source>
</evidence>
<dbReference type="InterPro" id="IPR011989">
    <property type="entry name" value="ARM-like"/>
</dbReference>
<feature type="compositionally biased region" description="Acidic residues" evidence="8">
    <location>
        <begin position="514"/>
        <end position="524"/>
    </location>
</feature>
<keyword evidence="11" id="KW-1185">Reference proteome</keyword>
<evidence type="ECO:0000256" key="2">
    <source>
        <dbReference type="ARBA" id="ARBA00006533"/>
    </source>
</evidence>
<organism evidence="10 11">
    <name type="scientific">Zygosaccharomyces mellis</name>
    <dbReference type="NCBI Taxonomy" id="42258"/>
    <lineage>
        <taxon>Eukaryota</taxon>
        <taxon>Fungi</taxon>
        <taxon>Dikarya</taxon>
        <taxon>Ascomycota</taxon>
        <taxon>Saccharomycotina</taxon>
        <taxon>Saccharomycetes</taxon>
        <taxon>Saccharomycetales</taxon>
        <taxon>Saccharomycetaceae</taxon>
        <taxon>Zygosaccharomyces</taxon>
    </lineage>
</organism>
<evidence type="ECO:0000256" key="7">
    <source>
        <dbReference type="ARBA" id="ARBA00023306"/>
    </source>
</evidence>
<feature type="domain" description="Nuclear condensin complex subunit 3 C-terminal" evidence="9">
    <location>
        <begin position="565"/>
        <end position="844"/>
    </location>
</feature>
<dbReference type="InterPro" id="IPR025977">
    <property type="entry name" value="Cnd3_C"/>
</dbReference>
<keyword evidence="3" id="KW-0158">Chromosome</keyword>
<dbReference type="InterPro" id="IPR016024">
    <property type="entry name" value="ARM-type_fold"/>
</dbReference>
<dbReference type="EMBL" id="BIMX01000003">
    <property type="protein sequence ID" value="GCE97786.1"/>
    <property type="molecule type" value="Genomic_DNA"/>
</dbReference>
<feature type="compositionally biased region" description="Basic and acidic residues" evidence="8">
    <location>
        <begin position="965"/>
        <end position="989"/>
    </location>
</feature>
<name>A0A4C2E3A2_9SACH</name>
<comment type="subcellular location">
    <subcellularLocation>
        <location evidence="1">Chromosome</location>
    </subcellularLocation>
</comment>
<protein>
    <submittedName>
        <fullName evidence="10">Chromosome condensation complex Condensin, subunit G</fullName>
    </submittedName>
</protein>
<dbReference type="InterPro" id="IPR027165">
    <property type="entry name" value="CND3"/>
</dbReference>
<evidence type="ECO:0000259" key="9">
    <source>
        <dbReference type="Pfam" id="PF12719"/>
    </source>
</evidence>